<dbReference type="Proteomes" id="UP000694415">
    <property type="component" value="Unplaced"/>
</dbReference>
<dbReference type="GO" id="GO:0005634">
    <property type="term" value="C:nucleus"/>
    <property type="evidence" value="ECO:0007669"/>
    <property type="project" value="UniProtKB-SubCell"/>
</dbReference>
<dbReference type="SUPFAM" id="SSF56112">
    <property type="entry name" value="Protein kinase-like (PK-like)"/>
    <property type="match status" value="1"/>
</dbReference>
<keyword evidence="11" id="KW-0539">Nucleus</keyword>
<evidence type="ECO:0000256" key="7">
    <source>
        <dbReference type="ARBA" id="ARBA00022741"/>
    </source>
</evidence>
<reference evidence="12" key="1">
    <citation type="submission" date="2025-08" db="UniProtKB">
        <authorList>
            <consortium name="Ensembl"/>
        </authorList>
    </citation>
    <scope>IDENTIFICATION</scope>
</reference>
<keyword evidence="6" id="KW-0677">Repeat</keyword>
<dbReference type="GO" id="GO:0051496">
    <property type="term" value="P:positive regulation of stress fiber assembly"/>
    <property type="evidence" value="ECO:0007669"/>
    <property type="project" value="TreeGrafter"/>
</dbReference>
<dbReference type="GO" id="GO:0030036">
    <property type="term" value="P:actin cytoskeleton organization"/>
    <property type="evidence" value="ECO:0007669"/>
    <property type="project" value="TreeGrafter"/>
</dbReference>
<protein>
    <submittedName>
        <fullName evidence="12">Uncharacterized protein</fullName>
    </submittedName>
</protein>
<evidence type="ECO:0000256" key="11">
    <source>
        <dbReference type="ARBA" id="ARBA00023242"/>
    </source>
</evidence>
<dbReference type="InterPro" id="IPR011009">
    <property type="entry name" value="Kinase-like_dom_sf"/>
</dbReference>
<keyword evidence="10" id="KW-0206">Cytoskeleton</keyword>
<dbReference type="AlphaFoldDB" id="A0A8C6HYU4"/>
<keyword evidence="13" id="KW-1185">Reference proteome</keyword>
<evidence type="ECO:0000256" key="4">
    <source>
        <dbReference type="ARBA" id="ARBA00022527"/>
    </source>
</evidence>
<dbReference type="PANTHER" id="PTHR46485:SF7">
    <property type="entry name" value="LIM DOMAIN KINASE 1"/>
    <property type="match status" value="1"/>
</dbReference>
<dbReference type="Gene3D" id="3.30.200.20">
    <property type="entry name" value="Phosphorylase Kinase, domain 1"/>
    <property type="match status" value="1"/>
</dbReference>
<dbReference type="GO" id="GO:0004674">
    <property type="term" value="F:protein serine/threonine kinase activity"/>
    <property type="evidence" value="ECO:0007669"/>
    <property type="project" value="UniProtKB-KW"/>
</dbReference>
<keyword evidence="5" id="KW-0808">Transferase</keyword>
<dbReference type="Ensembl" id="ENSMSIT00000035139.1">
    <property type="protein sequence ID" value="ENSMSIP00000027864.1"/>
    <property type="gene ID" value="ENSMSIG00000023490.1"/>
</dbReference>
<name>A0A8C6HYU4_MUSSI</name>
<keyword evidence="9" id="KW-0067">ATP-binding</keyword>
<dbReference type="GO" id="GO:0005524">
    <property type="term" value="F:ATP binding"/>
    <property type="evidence" value="ECO:0007669"/>
    <property type="project" value="UniProtKB-KW"/>
</dbReference>
<organism evidence="12 13">
    <name type="scientific">Mus spicilegus</name>
    <name type="common">Mound-building mouse</name>
    <dbReference type="NCBI Taxonomy" id="10103"/>
    <lineage>
        <taxon>Eukaryota</taxon>
        <taxon>Metazoa</taxon>
        <taxon>Chordata</taxon>
        <taxon>Craniata</taxon>
        <taxon>Vertebrata</taxon>
        <taxon>Euteleostomi</taxon>
        <taxon>Mammalia</taxon>
        <taxon>Eutheria</taxon>
        <taxon>Euarchontoglires</taxon>
        <taxon>Glires</taxon>
        <taxon>Rodentia</taxon>
        <taxon>Myomorpha</taxon>
        <taxon>Muroidea</taxon>
        <taxon>Muridae</taxon>
        <taxon>Murinae</taxon>
        <taxon>Mus</taxon>
        <taxon>Mus</taxon>
    </lineage>
</organism>
<evidence type="ECO:0000256" key="8">
    <source>
        <dbReference type="ARBA" id="ARBA00022777"/>
    </source>
</evidence>
<evidence type="ECO:0000256" key="2">
    <source>
        <dbReference type="ARBA" id="ARBA00004245"/>
    </source>
</evidence>
<dbReference type="GO" id="GO:0043005">
    <property type="term" value="C:neuron projection"/>
    <property type="evidence" value="ECO:0007669"/>
    <property type="project" value="TreeGrafter"/>
</dbReference>
<evidence type="ECO:0000256" key="9">
    <source>
        <dbReference type="ARBA" id="ARBA00022840"/>
    </source>
</evidence>
<evidence type="ECO:0000313" key="12">
    <source>
        <dbReference type="Ensembl" id="ENSMSIP00000027864.1"/>
    </source>
</evidence>
<sequence length="95" mass="11262">MVMEELIRFDEEFQRTFLKEVKVMWCLEHPNKFKIRVPYKNKWLNFMTEYIKGGALWGIIKSEIGAETWLRGACFTGRGPELCSQLPSWVALNYL</sequence>
<dbReference type="GO" id="GO:0005737">
    <property type="term" value="C:cytoplasm"/>
    <property type="evidence" value="ECO:0007669"/>
    <property type="project" value="TreeGrafter"/>
</dbReference>
<evidence type="ECO:0000256" key="6">
    <source>
        <dbReference type="ARBA" id="ARBA00022737"/>
    </source>
</evidence>
<keyword evidence="4" id="KW-0723">Serine/threonine-protein kinase</keyword>
<dbReference type="InterPro" id="IPR050940">
    <property type="entry name" value="Actin_reg-Ser/Thr_kinase"/>
</dbReference>
<accession>A0A8C6HYU4</accession>
<comment type="subcellular location">
    <subcellularLocation>
        <location evidence="2">Cytoplasm</location>
        <location evidence="2">Cytoskeleton</location>
    </subcellularLocation>
    <subcellularLocation>
        <location evidence="1">Nucleus</location>
    </subcellularLocation>
</comment>
<reference evidence="12" key="2">
    <citation type="submission" date="2025-09" db="UniProtKB">
        <authorList>
            <consortium name="Ensembl"/>
        </authorList>
    </citation>
    <scope>IDENTIFICATION</scope>
</reference>
<proteinExistence type="predicted"/>
<evidence type="ECO:0000256" key="5">
    <source>
        <dbReference type="ARBA" id="ARBA00022679"/>
    </source>
</evidence>
<evidence type="ECO:0000313" key="13">
    <source>
        <dbReference type="Proteomes" id="UP000694415"/>
    </source>
</evidence>
<keyword evidence="3" id="KW-0963">Cytoplasm</keyword>
<evidence type="ECO:0000256" key="1">
    <source>
        <dbReference type="ARBA" id="ARBA00004123"/>
    </source>
</evidence>
<keyword evidence="7" id="KW-0547">Nucleotide-binding</keyword>
<keyword evidence="8" id="KW-0418">Kinase</keyword>
<evidence type="ECO:0000256" key="3">
    <source>
        <dbReference type="ARBA" id="ARBA00022490"/>
    </source>
</evidence>
<dbReference type="GO" id="GO:0005856">
    <property type="term" value="C:cytoskeleton"/>
    <property type="evidence" value="ECO:0007669"/>
    <property type="project" value="UniProtKB-SubCell"/>
</dbReference>
<dbReference type="PANTHER" id="PTHR46485">
    <property type="entry name" value="LIM DOMAIN KINASE 1"/>
    <property type="match status" value="1"/>
</dbReference>
<dbReference type="GeneTree" id="ENSGT00940000156345"/>
<evidence type="ECO:0000256" key="10">
    <source>
        <dbReference type="ARBA" id="ARBA00023212"/>
    </source>
</evidence>